<evidence type="ECO:0000313" key="3">
    <source>
        <dbReference type="EMBL" id="PVV03806.1"/>
    </source>
</evidence>
<protein>
    <submittedName>
        <fullName evidence="3">Uncharacterized protein</fullName>
    </submittedName>
</protein>
<dbReference type="EMBL" id="MBFS01000188">
    <property type="protein sequence ID" value="PVV03806.1"/>
    <property type="molecule type" value="Genomic_DNA"/>
</dbReference>
<accession>A0A2T9ZGS2</accession>
<feature type="compositionally biased region" description="Basic and acidic residues" evidence="2">
    <location>
        <begin position="17"/>
        <end position="34"/>
    </location>
</feature>
<gene>
    <name evidence="3" type="ORF">BB560_001686</name>
</gene>
<dbReference type="Proteomes" id="UP000245609">
    <property type="component" value="Unassembled WGS sequence"/>
</dbReference>
<reference evidence="3 4" key="1">
    <citation type="journal article" date="2018" name="MBio">
        <title>Comparative Genomics Reveals the Core Gene Toolbox for the Fungus-Insect Symbiosis.</title>
        <authorList>
            <person name="Wang Y."/>
            <person name="Stata M."/>
            <person name="Wang W."/>
            <person name="Stajich J.E."/>
            <person name="White M.M."/>
            <person name="Moncalvo J.M."/>
        </authorList>
    </citation>
    <scope>NUCLEOTIDE SEQUENCE [LARGE SCALE GENOMIC DNA]</scope>
    <source>
        <strain evidence="3 4">SC-DP-2</strain>
    </source>
</reference>
<evidence type="ECO:0000313" key="4">
    <source>
        <dbReference type="Proteomes" id="UP000245609"/>
    </source>
</evidence>
<keyword evidence="1" id="KW-0175">Coiled coil</keyword>
<sequence length="222" mass="25161">MFLLDIVEEDNLKTKDNSDMVKEHPGTKYPEKMKSQISGGKSTDYLKNVNETSYITNIIESSDDDELLNQIAERFENKRKRVNKESNSKLKNEVEKKKLLIDKEDEEHSLSNPFNIQQNKSIQSGNELSGNETFDSTISSINLDDPIAGSTEETVSELKKMETEFISLISEGVELIKEFDKVIDKNKELLQNESQKLDTKIESLQEKLKAIKDGASNLLGLA</sequence>
<feature type="region of interest" description="Disordered" evidence="2">
    <location>
        <begin position="17"/>
        <end position="41"/>
    </location>
</feature>
<name>A0A2T9ZGS2_9FUNG</name>
<evidence type="ECO:0000256" key="2">
    <source>
        <dbReference type="SAM" id="MobiDB-lite"/>
    </source>
</evidence>
<comment type="caution">
    <text evidence="3">The sequence shown here is derived from an EMBL/GenBank/DDBJ whole genome shotgun (WGS) entry which is preliminary data.</text>
</comment>
<keyword evidence="4" id="KW-1185">Reference proteome</keyword>
<dbReference type="OrthoDB" id="5623106at2759"/>
<dbReference type="AlphaFoldDB" id="A0A2T9ZGS2"/>
<evidence type="ECO:0000256" key="1">
    <source>
        <dbReference type="SAM" id="Coils"/>
    </source>
</evidence>
<organism evidence="3 4">
    <name type="scientific">Smittium megazygosporum</name>
    <dbReference type="NCBI Taxonomy" id="133381"/>
    <lineage>
        <taxon>Eukaryota</taxon>
        <taxon>Fungi</taxon>
        <taxon>Fungi incertae sedis</taxon>
        <taxon>Zoopagomycota</taxon>
        <taxon>Kickxellomycotina</taxon>
        <taxon>Harpellomycetes</taxon>
        <taxon>Harpellales</taxon>
        <taxon>Legeriomycetaceae</taxon>
        <taxon>Smittium</taxon>
    </lineage>
</organism>
<feature type="coiled-coil region" evidence="1">
    <location>
        <begin position="187"/>
        <end position="214"/>
    </location>
</feature>
<proteinExistence type="predicted"/>